<comment type="caution">
    <text evidence="4">The sequence shown here is derived from an EMBL/GenBank/DDBJ whole genome shotgun (WGS) entry which is preliminary data.</text>
</comment>
<proteinExistence type="predicted"/>
<evidence type="ECO:0000256" key="2">
    <source>
        <dbReference type="SAM" id="MobiDB-lite"/>
    </source>
</evidence>
<reference evidence="5" key="1">
    <citation type="journal article" date="2019" name="Int. J. Syst. Evol. Microbiol.">
        <title>The Global Catalogue of Microorganisms (GCM) 10K type strain sequencing project: providing services to taxonomists for standard genome sequencing and annotation.</title>
        <authorList>
            <consortium name="The Broad Institute Genomics Platform"/>
            <consortium name="The Broad Institute Genome Sequencing Center for Infectious Disease"/>
            <person name="Wu L."/>
            <person name="Ma J."/>
        </authorList>
    </citation>
    <scope>NUCLEOTIDE SEQUENCE [LARGE SCALE GENOMIC DNA]</scope>
    <source>
        <strain evidence="5">JCM 17551</strain>
    </source>
</reference>
<dbReference type="InterPro" id="IPR038729">
    <property type="entry name" value="Rad50/SbcC_AAA"/>
</dbReference>
<dbReference type="Pfam" id="PF13476">
    <property type="entry name" value="AAA_23"/>
    <property type="match status" value="1"/>
</dbReference>
<gene>
    <name evidence="4" type="ORF">GCM10022277_11940</name>
</gene>
<evidence type="ECO:0000313" key="5">
    <source>
        <dbReference type="Proteomes" id="UP001501565"/>
    </source>
</evidence>
<feature type="domain" description="Rad50/SbcC-type AAA" evidence="3">
    <location>
        <begin position="6"/>
        <end position="240"/>
    </location>
</feature>
<dbReference type="InterPro" id="IPR027417">
    <property type="entry name" value="P-loop_NTPase"/>
</dbReference>
<accession>A0ABP7ME59</accession>
<keyword evidence="1" id="KW-0175">Coiled coil</keyword>
<feature type="coiled-coil region" evidence="1">
    <location>
        <begin position="395"/>
        <end position="490"/>
    </location>
</feature>
<organism evidence="4 5">
    <name type="scientific">Litoribacillus peritrichatus</name>
    <dbReference type="NCBI Taxonomy" id="718191"/>
    <lineage>
        <taxon>Bacteria</taxon>
        <taxon>Pseudomonadati</taxon>
        <taxon>Pseudomonadota</taxon>
        <taxon>Gammaproteobacteria</taxon>
        <taxon>Oceanospirillales</taxon>
        <taxon>Oceanospirillaceae</taxon>
        <taxon>Litoribacillus</taxon>
    </lineage>
</organism>
<feature type="compositionally biased region" description="Basic and acidic residues" evidence="2">
    <location>
        <begin position="96"/>
        <end position="105"/>
    </location>
</feature>
<keyword evidence="5" id="KW-1185">Reference proteome</keyword>
<sequence length="1021" mass="112986">MRPNTLTIQAFGPFADTQTIEFDRLGANPLFLINGPTGAGKSSILDAICFALYGQTTGKEREATQMRCDHSDASLLTEVSLSFSLGTHQYRVRRSPTQEKPKARGEGTTTHQTEAQLWETDAFGEESLLVPKSASEVTKTIENLTGLNVEQFRQVMVLPQGKFREFLMAESKEREAIFSKLFQTQIYKRLEDALKERASGIRREVETLRNQTVGILRGADLDAEEQLQALLTELAPQLEQAQTQKAETATALSLADKALETASITHKAFEALEKTKADLNALESQSKQIAEQQTTLEHAQSAQKIAYIQTSLAKAKSAETQLLAEIERTQQNIQAQTQLLSEATETFKQAEKAFQTSDALKQQANELKAKLPLVAQHVQAENDLKNKKQIESASAKRLETASQTLLSLRKALEANQTKLTQLRQAIQTLPQHQIDLENLKRLGSQRAKIDTLLKERSRLEQEVSTRTNNLNQAIEQVQTLETQVKTLEFNWHSNQAAMLAAELQQGAPCPVCGSLEHPSPAHLQANNLSQPVTKEQIDQAKITLDAALKAQNQAQSALVETQTHQQNNHQAVTELTHELGDHQFKATDQLRQEYKTLDQQVKTLMSQQSEAQTCEITIADLTQKHAAQEQSLETARARLHNDQQALTIASQTVEHLLVQLPEQFREAGVLETSLKQLEIQIEQLHSNFQSAQTTLNAATQQLTQTQATLAQQNTQKAGLTAETAKAESDWQQALSSSPFIDEKAYQNAARSEQEQTSLQAQINEHAQKMAGCKANLQQQQSQLESQTKPDIGKLQTARTEADQQANKALEDWKRIDNRVRQLQDVQTKIDEAHKANKALEDEYKIYGTLSDVANGQTGNKISLQRFVLSVLLDDVLIEASQRLQAMSKGRYLLIRKEERAKGNKASGLELEVEDAYTGKTRSVATLSGGESFMAALSLALGLSDVVQAYAGGIKLDTLFIDEGFGSLDQESLDLAVKTLIDLQASGRMIGIISHVSELREQMALRVDVKSSASGSTVTVAV</sequence>
<feature type="region of interest" description="Disordered" evidence="2">
    <location>
        <begin position="93"/>
        <end position="112"/>
    </location>
</feature>
<dbReference type="Pfam" id="PF13558">
    <property type="entry name" value="SbcC_Walker_B"/>
    <property type="match status" value="1"/>
</dbReference>
<feature type="coiled-coil region" evidence="1">
    <location>
        <begin position="748"/>
        <end position="782"/>
    </location>
</feature>
<feature type="coiled-coil region" evidence="1">
    <location>
        <begin position="272"/>
        <end position="370"/>
    </location>
</feature>
<feature type="coiled-coil region" evidence="1">
    <location>
        <begin position="587"/>
        <end position="638"/>
    </location>
</feature>
<dbReference type="EMBL" id="BAABBN010000004">
    <property type="protein sequence ID" value="GAA3918341.1"/>
    <property type="molecule type" value="Genomic_DNA"/>
</dbReference>
<dbReference type="Proteomes" id="UP001501565">
    <property type="component" value="Unassembled WGS sequence"/>
</dbReference>
<dbReference type="Gene3D" id="3.40.50.300">
    <property type="entry name" value="P-loop containing nucleotide triphosphate hydrolases"/>
    <property type="match status" value="2"/>
</dbReference>
<dbReference type="RefSeq" id="WP_344796471.1">
    <property type="nucleotide sequence ID" value="NZ_BAABBN010000004.1"/>
</dbReference>
<evidence type="ECO:0000256" key="1">
    <source>
        <dbReference type="SAM" id="Coils"/>
    </source>
</evidence>
<protein>
    <submittedName>
        <fullName evidence="4">SMC family ATPase</fullName>
    </submittedName>
</protein>
<dbReference type="SUPFAM" id="SSF52540">
    <property type="entry name" value="P-loop containing nucleoside triphosphate hydrolases"/>
    <property type="match status" value="1"/>
</dbReference>
<evidence type="ECO:0000313" key="4">
    <source>
        <dbReference type="EMBL" id="GAA3918341.1"/>
    </source>
</evidence>
<evidence type="ECO:0000259" key="3">
    <source>
        <dbReference type="Pfam" id="PF13476"/>
    </source>
</evidence>
<dbReference type="PANTHER" id="PTHR32114:SF2">
    <property type="entry name" value="ABC TRANSPORTER ABCH.3"/>
    <property type="match status" value="1"/>
</dbReference>
<name>A0ABP7ME59_9GAMM</name>
<dbReference type="PANTHER" id="PTHR32114">
    <property type="entry name" value="ABC TRANSPORTER ABCH.3"/>
    <property type="match status" value="1"/>
</dbReference>
<feature type="coiled-coil region" evidence="1">
    <location>
        <begin position="667"/>
        <end position="715"/>
    </location>
</feature>